<dbReference type="PANTHER" id="PTHR31157">
    <property type="entry name" value="SCP DOMAIN-CONTAINING PROTEIN"/>
    <property type="match status" value="1"/>
</dbReference>
<dbReference type="EMBL" id="CP124543">
    <property type="protein sequence ID" value="WGV27958.1"/>
    <property type="molecule type" value="Genomic_DNA"/>
</dbReference>
<gene>
    <name evidence="3" type="ORF">QI031_10955</name>
</gene>
<dbReference type="PANTHER" id="PTHR31157:SF1">
    <property type="entry name" value="SCP DOMAIN-CONTAINING PROTEIN"/>
    <property type="match status" value="1"/>
</dbReference>
<evidence type="ECO:0000313" key="3">
    <source>
        <dbReference type="EMBL" id="WGV27958.1"/>
    </source>
</evidence>
<keyword evidence="4" id="KW-1185">Reference proteome</keyword>
<dbReference type="InterPro" id="IPR035940">
    <property type="entry name" value="CAP_sf"/>
</dbReference>
<dbReference type="GO" id="GO:0005509">
    <property type="term" value="F:calcium ion binding"/>
    <property type="evidence" value="ECO:0007669"/>
    <property type="project" value="InterPro"/>
</dbReference>
<dbReference type="InterPro" id="IPR018511">
    <property type="entry name" value="Hemolysin-typ_Ca-bd_CS"/>
</dbReference>
<dbReference type="PRINTS" id="PR00313">
    <property type="entry name" value="CABNDNGRPT"/>
</dbReference>
<dbReference type="Pfam" id="PF00188">
    <property type="entry name" value="CAP"/>
    <property type="match status" value="1"/>
</dbReference>
<dbReference type="SUPFAM" id="SSF55797">
    <property type="entry name" value="PR-1-like"/>
    <property type="match status" value="1"/>
</dbReference>
<dbReference type="SUPFAM" id="SSF51120">
    <property type="entry name" value="beta-Roll"/>
    <property type="match status" value="1"/>
</dbReference>
<reference evidence="3 4" key="1">
    <citation type="journal article" date="2023" name="Limnol Oceanogr Lett">
        <title>Environmental adaptations by the intertidal Antarctic cyanobacterium Halotia branconii CENA392 as revealed using long-read genome sequencing.</title>
        <authorList>
            <person name="Dextro R.B."/>
            <person name="Delbaje E."/>
            <person name="Freitas P.N.N."/>
            <person name="Geraldes V."/>
            <person name="Pinto E."/>
            <person name="Long P.F."/>
            <person name="Fiore M.F."/>
        </authorList>
    </citation>
    <scope>NUCLEOTIDE SEQUENCE [LARGE SCALE GENOMIC DNA]</scope>
    <source>
        <strain evidence="3 4">CENA392</strain>
    </source>
</reference>
<feature type="domain" description="SCP" evidence="2">
    <location>
        <begin position="9"/>
        <end position="120"/>
    </location>
</feature>
<feature type="compositionally biased region" description="Low complexity" evidence="1">
    <location>
        <begin position="132"/>
        <end position="152"/>
    </location>
</feature>
<organism evidence="3 4">
    <name type="scientific">Halotia branconii CENA392</name>
    <dbReference type="NCBI Taxonomy" id="1539056"/>
    <lineage>
        <taxon>Bacteria</taxon>
        <taxon>Bacillati</taxon>
        <taxon>Cyanobacteriota</taxon>
        <taxon>Cyanophyceae</taxon>
        <taxon>Nostocales</taxon>
        <taxon>Nodulariaceae</taxon>
        <taxon>Halotia</taxon>
    </lineage>
</organism>
<feature type="compositionally biased region" description="Gly residues" evidence="1">
    <location>
        <begin position="158"/>
        <end position="172"/>
    </location>
</feature>
<dbReference type="Gene3D" id="2.150.10.10">
    <property type="entry name" value="Serralysin-like metalloprotease, C-terminal"/>
    <property type="match status" value="1"/>
</dbReference>
<evidence type="ECO:0000313" key="4">
    <source>
        <dbReference type="Proteomes" id="UP001223520"/>
    </source>
</evidence>
<sequence length="269" mass="28665">MATFEEQVLKLTNQERAKNGLSALKPNAELNYAADKYAELMAERNYFSHTGPDGSQAWDRAKAVGFEAQTMGENIAAGQRTPEEVVKGWMDSPGHRANILNPRFTQLGVGFEKNYWVQNFGSDDINPTSKIPNSPSNSASTPAPAPKPVSTSNPGKELTGGNGNDMLIGGSGNDILRGGGGNDFLNGGNGNDRLIGGSGRDYFVLAKGAGKDIISDFNLGQRDTIVLYGATSFNQLTLSGNEIKLDNQTLGVLTGFDTTALTSSNFFFV</sequence>
<evidence type="ECO:0000259" key="2">
    <source>
        <dbReference type="Pfam" id="PF00188"/>
    </source>
</evidence>
<feature type="region of interest" description="Disordered" evidence="1">
    <location>
        <begin position="126"/>
        <end position="172"/>
    </location>
</feature>
<dbReference type="KEGG" id="hbq:QI031_10955"/>
<dbReference type="InterPro" id="IPR014044">
    <property type="entry name" value="CAP_dom"/>
</dbReference>
<accession>A0AAJ6NWD3</accession>
<dbReference type="InterPro" id="IPR001343">
    <property type="entry name" value="Hemolysn_Ca-bd"/>
</dbReference>
<dbReference type="RefSeq" id="WP_281485192.1">
    <property type="nucleotide sequence ID" value="NZ_CP124543.1"/>
</dbReference>
<dbReference type="PROSITE" id="PS00330">
    <property type="entry name" value="HEMOLYSIN_CALCIUM"/>
    <property type="match status" value="3"/>
</dbReference>
<name>A0AAJ6NWD3_9CYAN</name>
<dbReference type="CDD" id="cd05379">
    <property type="entry name" value="CAP_bacterial"/>
    <property type="match status" value="1"/>
</dbReference>
<dbReference type="AlphaFoldDB" id="A0AAJ6NWD3"/>
<evidence type="ECO:0000256" key="1">
    <source>
        <dbReference type="SAM" id="MobiDB-lite"/>
    </source>
</evidence>
<dbReference type="Pfam" id="PF00353">
    <property type="entry name" value="HemolysinCabind"/>
    <property type="match status" value="1"/>
</dbReference>
<dbReference type="Gene3D" id="3.40.33.10">
    <property type="entry name" value="CAP"/>
    <property type="match status" value="1"/>
</dbReference>
<dbReference type="Proteomes" id="UP001223520">
    <property type="component" value="Chromosome"/>
</dbReference>
<protein>
    <submittedName>
        <fullName evidence="3">CAP domain-containing protein</fullName>
    </submittedName>
</protein>
<proteinExistence type="predicted"/>
<dbReference type="InterPro" id="IPR011049">
    <property type="entry name" value="Serralysin-like_metalloprot_C"/>
</dbReference>